<feature type="coiled-coil region" evidence="1">
    <location>
        <begin position="706"/>
        <end position="740"/>
    </location>
</feature>
<evidence type="ECO:0000256" key="1">
    <source>
        <dbReference type="SAM" id="Coils"/>
    </source>
</evidence>
<feature type="compositionally biased region" description="Low complexity" evidence="2">
    <location>
        <begin position="81"/>
        <end position="93"/>
    </location>
</feature>
<dbReference type="Proteomes" id="UP000660262">
    <property type="component" value="Unassembled WGS sequence"/>
</dbReference>
<keyword evidence="1" id="KW-0175">Coiled coil</keyword>
<feature type="compositionally biased region" description="Pro residues" evidence="2">
    <location>
        <begin position="180"/>
        <end position="191"/>
    </location>
</feature>
<dbReference type="AlphaFoldDB" id="A0A830HJ63"/>
<feature type="region of interest" description="Disordered" evidence="2">
    <location>
        <begin position="1"/>
        <end position="49"/>
    </location>
</feature>
<evidence type="ECO:0000313" key="4">
    <source>
        <dbReference type="Proteomes" id="UP000660262"/>
    </source>
</evidence>
<gene>
    <name evidence="3" type="ORF">PPROV_000565200</name>
</gene>
<feature type="compositionally biased region" description="Basic and acidic residues" evidence="2">
    <location>
        <begin position="97"/>
        <end position="107"/>
    </location>
</feature>
<feature type="region of interest" description="Disordered" evidence="2">
    <location>
        <begin position="64"/>
        <end position="121"/>
    </location>
</feature>
<name>A0A830HJ63_9CHLO</name>
<feature type="coiled-coil region" evidence="1">
    <location>
        <begin position="569"/>
        <end position="635"/>
    </location>
</feature>
<feature type="region of interest" description="Disordered" evidence="2">
    <location>
        <begin position="145"/>
        <end position="203"/>
    </location>
</feature>
<feature type="region of interest" description="Disordered" evidence="2">
    <location>
        <begin position="236"/>
        <end position="269"/>
    </location>
</feature>
<proteinExistence type="predicted"/>
<evidence type="ECO:0000313" key="3">
    <source>
        <dbReference type="EMBL" id="GHP06908.1"/>
    </source>
</evidence>
<accession>A0A830HJ63</accession>
<evidence type="ECO:0000256" key="2">
    <source>
        <dbReference type="SAM" id="MobiDB-lite"/>
    </source>
</evidence>
<organism evidence="3 4">
    <name type="scientific">Pycnococcus provasolii</name>
    <dbReference type="NCBI Taxonomy" id="41880"/>
    <lineage>
        <taxon>Eukaryota</taxon>
        <taxon>Viridiplantae</taxon>
        <taxon>Chlorophyta</taxon>
        <taxon>Pseudoscourfieldiophyceae</taxon>
        <taxon>Pseudoscourfieldiales</taxon>
        <taxon>Pycnococcaceae</taxon>
        <taxon>Pycnococcus</taxon>
    </lineage>
</organism>
<feature type="compositionally biased region" description="Polar residues" evidence="2">
    <location>
        <begin position="240"/>
        <end position="250"/>
    </location>
</feature>
<reference evidence="3" key="1">
    <citation type="submission" date="2020-10" db="EMBL/GenBank/DDBJ databases">
        <title>Unveiling of a novel bifunctional photoreceptor, Dualchrome1, isolated from a cosmopolitan green alga.</title>
        <authorList>
            <person name="Suzuki S."/>
            <person name="Kawachi M."/>
        </authorList>
    </citation>
    <scope>NUCLEOTIDE SEQUENCE</scope>
    <source>
        <strain evidence="3">NIES 2893</strain>
    </source>
</reference>
<protein>
    <submittedName>
        <fullName evidence="3">Uncharacterized protein</fullName>
    </submittedName>
</protein>
<dbReference type="EMBL" id="BNJQ01000014">
    <property type="protein sequence ID" value="GHP06908.1"/>
    <property type="molecule type" value="Genomic_DNA"/>
</dbReference>
<keyword evidence="4" id="KW-1185">Reference proteome</keyword>
<comment type="caution">
    <text evidence="3">The sequence shown here is derived from an EMBL/GenBank/DDBJ whole genome shotgun (WGS) entry which is preliminary data.</text>
</comment>
<feature type="compositionally biased region" description="Low complexity" evidence="2">
    <location>
        <begin position="1"/>
        <end position="27"/>
    </location>
</feature>
<sequence length="748" mass="80281">MSSSPTSSANSLSSSSTAANHTTTTEANPEHQRQRNHVSSRKGSNNVLFVRGTKTYAVRGLPMTGQSAQQHKGGGGGGGTTTTKSQMKATTTSRVPPSEKHGNEKSSMDSNAGGGGFDEIEAAGGVTHNKANRIREFIRGGAVRVPDPQRVAPTVPTSKKIKSSSYRADDDEEKTKLARPQPPNRSAPHQPPSKVYNDSSGTLLESESSSHVVAATAAFFEQRGATTKATTATDLKYHHSQQWRSTNLHEQQQQQQQQDFNHHRNSSMRASERYGGMLSGAATPGGAVLRASWTAGGGPHQHPSAFRTPAPTRYGPSIAPGRLGSSSVYPFARATRQTSQLGRDDDSIHQSVMHLSQDMDVMRESLDAALAATNARNRSYATMRRSANWARTSASALPVPYPSSDIFGDGGVTSTYHTARETEEVELVKNVDIIADNETTVLPRWCRWIAERINRFALSRETSAEDTDDDAFTFVSSLPTPRPGDDEDNVLLRSALVEILRALNVGMATEGATAFQVNTTTTTTTINATTSMGGADLSPATMNEHSAMSSPTQAETLSSWAEQDAFQRNLALVQQLEQLQTTLDTKDEQVRTLQDAMWKGAAGGGEEERVLRSALEAAEQESARLRIALDAEKNRSDVLREGLASITDRIGEDTPRDVPSGNGTVLAPSDWARQVLADDAVCATLEASVATLETIAETENPIRAQIAFLNETIEDAAREIASLRAELAATRAKVAAAEAGEEVKSVAT</sequence>